<dbReference type="SUPFAM" id="SSF53448">
    <property type="entry name" value="Nucleotide-diphospho-sugar transferases"/>
    <property type="match status" value="1"/>
</dbReference>
<dbReference type="Proteomes" id="UP001271007">
    <property type="component" value="Unassembled WGS sequence"/>
</dbReference>
<organism evidence="8 9">
    <name type="scientific">Extremus antarcticus</name>
    <dbReference type="NCBI Taxonomy" id="702011"/>
    <lineage>
        <taxon>Eukaryota</taxon>
        <taxon>Fungi</taxon>
        <taxon>Dikarya</taxon>
        <taxon>Ascomycota</taxon>
        <taxon>Pezizomycotina</taxon>
        <taxon>Dothideomycetes</taxon>
        <taxon>Dothideomycetidae</taxon>
        <taxon>Mycosphaerellales</taxon>
        <taxon>Extremaceae</taxon>
        <taxon>Extremus</taxon>
    </lineage>
</organism>
<dbReference type="InterPro" id="IPR050321">
    <property type="entry name" value="Glycosyltr_2/OpgH_subfam"/>
</dbReference>
<name>A0AAJ0GK57_9PEZI</name>
<evidence type="ECO:0000256" key="1">
    <source>
        <dbReference type="ARBA" id="ARBA00004141"/>
    </source>
</evidence>
<comment type="caution">
    <text evidence="8">The sequence shown here is derived from an EMBL/GenBank/DDBJ whole genome shotgun (WGS) entry which is preliminary data.</text>
</comment>
<evidence type="ECO:0000256" key="5">
    <source>
        <dbReference type="ARBA" id="ARBA00022989"/>
    </source>
</evidence>
<keyword evidence="2" id="KW-0328">Glycosyltransferase</keyword>
<dbReference type="GO" id="GO:0016757">
    <property type="term" value="F:glycosyltransferase activity"/>
    <property type="evidence" value="ECO:0007669"/>
    <property type="project" value="UniProtKB-KW"/>
</dbReference>
<dbReference type="PANTHER" id="PTHR43867">
    <property type="entry name" value="CELLULOSE SYNTHASE CATALYTIC SUBUNIT A [UDP-FORMING]"/>
    <property type="match status" value="1"/>
</dbReference>
<keyword evidence="5 7" id="KW-1133">Transmembrane helix</keyword>
<proteinExistence type="predicted"/>
<reference evidence="8" key="1">
    <citation type="submission" date="2023-04" db="EMBL/GenBank/DDBJ databases">
        <title>Black Yeasts Isolated from many extreme environments.</title>
        <authorList>
            <person name="Coleine C."/>
            <person name="Stajich J.E."/>
            <person name="Selbmann L."/>
        </authorList>
    </citation>
    <scope>NUCLEOTIDE SEQUENCE</scope>
    <source>
        <strain evidence="8">CCFEE 5312</strain>
    </source>
</reference>
<dbReference type="Pfam" id="PF13641">
    <property type="entry name" value="Glyco_tranf_2_3"/>
    <property type="match status" value="1"/>
</dbReference>
<evidence type="ECO:0000256" key="2">
    <source>
        <dbReference type="ARBA" id="ARBA00022676"/>
    </source>
</evidence>
<keyword evidence="3" id="KW-0808">Transferase</keyword>
<comment type="subcellular location">
    <subcellularLocation>
        <location evidence="1">Membrane</location>
        <topology evidence="1">Multi-pass membrane protein</topology>
    </subcellularLocation>
</comment>
<dbReference type="AlphaFoldDB" id="A0AAJ0GK57"/>
<keyword evidence="4 7" id="KW-0812">Transmembrane</keyword>
<dbReference type="PANTHER" id="PTHR43867:SF2">
    <property type="entry name" value="CELLULOSE SYNTHASE CATALYTIC SUBUNIT A [UDP-FORMING]"/>
    <property type="match status" value="1"/>
</dbReference>
<keyword evidence="9" id="KW-1185">Reference proteome</keyword>
<evidence type="ECO:0000313" key="9">
    <source>
        <dbReference type="Proteomes" id="UP001271007"/>
    </source>
</evidence>
<evidence type="ECO:0000256" key="3">
    <source>
        <dbReference type="ARBA" id="ARBA00022679"/>
    </source>
</evidence>
<accession>A0AAJ0GK57</accession>
<keyword evidence="6 7" id="KW-0472">Membrane</keyword>
<evidence type="ECO:0000256" key="6">
    <source>
        <dbReference type="ARBA" id="ARBA00023136"/>
    </source>
</evidence>
<feature type="transmembrane region" description="Helical" evidence="7">
    <location>
        <begin position="415"/>
        <end position="436"/>
    </location>
</feature>
<evidence type="ECO:0008006" key="10">
    <source>
        <dbReference type="Google" id="ProtNLM"/>
    </source>
</evidence>
<gene>
    <name evidence="8" type="ORF">LTR09_000732</name>
</gene>
<evidence type="ECO:0000256" key="4">
    <source>
        <dbReference type="ARBA" id="ARBA00022692"/>
    </source>
</evidence>
<evidence type="ECO:0000313" key="8">
    <source>
        <dbReference type="EMBL" id="KAK3059166.1"/>
    </source>
</evidence>
<dbReference type="Gene3D" id="3.90.550.10">
    <property type="entry name" value="Spore Coat Polysaccharide Biosynthesis Protein SpsA, Chain A"/>
    <property type="match status" value="1"/>
</dbReference>
<evidence type="ECO:0000256" key="7">
    <source>
        <dbReference type="SAM" id="Phobius"/>
    </source>
</evidence>
<dbReference type="InterPro" id="IPR029044">
    <property type="entry name" value="Nucleotide-diphossugar_trans"/>
</dbReference>
<protein>
    <recommendedName>
        <fullName evidence="10">Glycosyltransferase 2-like domain-containing protein</fullName>
    </recommendedName>
</protein>
<dbReference type="GO" id="GO:0016020">
    <property type="term" value="C:membrane"/>
    <property type="evidence" value="ECO:0007669"/>
    <property type="project" value="UniProtKB-SubCell"/>
</dbReference>
<sequence>MTATTTIIRPDVSPAKVSRPVSIALRGPSTTANAHAATKYDIQEHSRPPLPQPFDNIPKLLAHLVTWLCWLCYFQYRFVDTASSNQHHGVKDWFNWMLFVSELVLLLPDLHTAIELTMSLLPGSGRPSRPLLRLVGDAAPMVHVLITCCGEDIRVIMDTAAAAAAQEYPLSRLKVFLLDDAKDAGLRSAVDAFNSDKAVRLRFQRIIYHARDKVPSRPHYYKAGNLHEGLKITAEDPEGSEYFAALDADMIPERDWLARTVPHLIRDGELAMAGPPQIAYNVPVTDPLSQDSNVFAKVTEPVHDKFNAYQCSGSGYVMRRSALDDIGGWPLVNVGDDIVCSYLLTGAGWKCAFIEDQLQFGEAPGSLHSYVSQRVRWSNGSLLVAKRFKFFLPLGESRRQPIARAFAVLHALKPYMAPLTLATFVVVPAIFLSIALSTDAAASMDRNNIRGVFALLWSASQVSRHLIYGPLGTRNMINMMRNRYWTLPCMYHLGTLGGRPRQPADYPTDTAYCAIRSIFVDASHLSFKVTGVYKSPANERSATHRQPLPWRMLSPLMLFHQGLLLVPTIGFVAWICHAYDTRRLDGGEHYLYTGLTLRLVDMVFAASVPVQYMLFPPTVPEREALLTADKDGLRYAKSKRWVKRDGGVVTRILVDLLVILYLDWM</sequence>
<feature type="transmembrane region" description="Helical" evidence="7">
    <location>
        <begin position="556"/>
        <end position="575"/>
    </location>
</feature>
<dbReference type="EMBL" id="JAWDJX010000001">
    <property type="protein sequence ID" value="KAK3059166.1"/>
    <property type="molecule type" value="Genomic_DNA"/>
</dbReference>